<evidence type="ECO:0000313" key="2">
    <source>
        <dbReference type="Proteomes" id="UP001140087"/>
    </source>
</evidence>
<organism evidence="1 2">
    <name type="scientific">Coemansia helicoidea</name>
    <dbReference type="NCBI Taxonomy" id="1286919"/>
    <lineage>
        <taxon>Eukaryota</taxon>
        <taxon>Fungi</taxon>
        <taxon>Fungi incertae sedis</taxon>
        <taxon>Zoopagomycota</taxon>
        <taxon>Kickxellomycotina</taxon>
        <taxon>Kickxellomycetes</taxon>
        <taxon>Kickxellales</taxon>
        <taxon>Kickxellaceae</taxon>
        <taxon>Coemansia</taxon>
    </lineage>
</organism>
<reference evidence="1" key="1">
    <citation type="submission" date="2022-07" db="EMBL/GenBank/DDBJ databases">
        <title>Phylogenomic reconstructions and comparative analyses of Kickxellomycotina fungi.</title>
        <authorList>
            <person name="Reynolds N.K."/>
            <person name="Stajich J.E."/>
            <person name="Barry K."/>
            <person name="Grigoriev I.V."/>
            <person name="Crous P."/>
            <person name="Smith M.E."/>
        </authorList>
    </citation>
    <scope>NUCLEOTIDE SEQUENCE</scope>
    <source>
        <strain evidence="1">BCRC 34780</strain>
    </source>
</reference>
<gene>
    <name evidence="1" type="ORF">H4R21_003176</name>
</gene>
<evidence type="ECO:0000313" key="1">
    <source>
        <dbReference type="EMBL" id="KAJ2800428.1"/>
    </source>
</evidence>
<proteinExistence type="predicted"/>
<keyword evidence="2" id="KW-1185">Reference proteome</keyword>
<name>A0ACC1L4Q8_9FUNG</name>
<sequence length="349" mass="37885">MLLRRQLAALSGLVCILACAAAHELPPAASPVCLAAVPALHSAPAALATFLVDKRPRSAPQRPPEPAADEYSAPEDPPTTAAEEPPTAAAEEPSTAATEEPPTAATEEPEHAGAIPEHAGAIPEHHRRDTRALKDRFNYASGECAAVVLKANREARGLTAILNPKKDQYMLNECAAGNKHVIVELCDDILMDTLVLGNYEFFSSTFKDVVVHASDRYPPKDKQWTLIGHFQGVNSRDAQVFPVVDPKIWARYLLIEFVTHHGNEHYCPLTVLAVYGATQMEQYRKEAEEEDELADPPALATDVLLGVPLLDYPLRQPHHHPGPRQPPRIAGTVSQAKAYLQDMQGLVGG</sequence>
<dbReference type="EMBL" id="JANBUN010000950">
    <property type="protein sequence ID" value="KAJ2800428.1"/>
    <property type="molecule type" value="Genomic_DNA"/>
</dbReference>
<comment type="caution">
    <text evidence="1">The sequence shown here is derived from an EMBL/GenBank/DDBJ whole genome shotgun (WGS) entry which is preliminary data.</text>
</comment>
<dbReference type="Proteomes" id="UP001140087">
    <property type="component" value="Unassembled WGS sequence"/>
</dbReference>
<accession>A0ACC1L4Q8</accession>
<protein>
    <submittedName>
        <fullName evidence="1">Uncharacterized protein</fullName>
    </submittedName>
</protein>
<feature type="non-terminal residue" evidence="1">
    <location>
        <position position="349"/>
    </location>
</feature>